<organism evidence="1 2">
    <name type="scientific">Corynebacterium callunae DSM 20147</name>
    <dbReference type="NCBI Taxonomy" id="1121353"/>
    <lineage>
        <taxon>Bacteria</taxon>
        <taxon>Bacillati</taxon>
        <taxon>Actinomycetota</taxon>
        <taxon>Actinomycetes</taxon>
        <taxon>Mycobacteriales</taxon>
        <taxon>Corynebacteriaceae</taxon>
        <taxon>Corynebacterium</taxon>
    </lineage>
</organism>
<proteinExistence type="predicted"/>
<dbReference type="Proteomes" id="UP000011760">
    <property type="component" value="Chromosome"/>
</dbReference>
<dbReference type="AlphaFoldDB" id="M1UXL9"/>
<sequence>MGLGAYRSWRRLIELNEKDTVNLRCGNRNGKGEGYFHIKKNHFGEWQQAASIEGIGWTEVADMAITKALTADEMWKEDTKNDTTCYSSQIYLVDKRKGTIHSTRNPSIFVSNGNNTIVTAFTVLRSSSF</sequence>
<evidence type="ECO:0000313" key="2">
    <source>
        <dbReference type="Proteomes" id="UP000011760"/>
    </source>
</evidence>
<reference evidence="1 2" key="1">
    <citation type="submission" date="2013-02" db="EMBL/GenBank/DDBJ databases">
        <title>The complete genome sequence of Corynebacterium callunae DSM 20147.</title>
        <authorList>
            <person name="Ruckert C."/>
            <person name="Albersmeier A."/>
            <person name="Kalinowski J."/>
        </authorList>
    </citation>
    <scope>NUCLEOTIDE SEQUENCE [LARGE SCALE GENOMIC DNA]</scope>
    <source>
        <strain evidence="1 2">DSM 20147</strain>
    </source>
</reference>
<dbReference type="HOGENOM" id="CLU_1945113_0_0_11"/>
<gene>
    <name evidence="1" type="ORF">H924_02720</name>
</gene>
<name>M1UXL9_9CORY</name>
<protein>
    <submittedName>
        <fullName evidence="1">Uncharacterized protein</fullName>
    </submittedName>
</protein>
<evidence type="ECO:0000313" key="1">
    <source>
        <dbReference type="EMBL" id="AGG65998.1"/>
    </source>
</evidence>
<keyword evidence="2" id="KW-1185">Reference proteome</keyword>
<dbReference type="eggNOG" id="ENOG5030JHR">
    <property type="taxonomic scope" value="Bacteria"/>
</dbReference>
<dbReference type="STRING" id="1121353.H924_02720"/>
<accession>M1UXL9</accession>
<dbReference type="EMBL" id="CP004354">
    <property type="protein sequence ID" value="AGG65998.1"/>
    <property type="molecule type" value="Genomic_DNA"/>
</dbReference>
<dbReference type="KEGG" id="ccn:H924_02720"/>